<protein>
    <recommendedName>
        <fullName evidence="9">Innexin</fullName>
    </recommendedName>
</protein>
<dbReference type="GO" id="GO:0005886">
    <property type="term" value="C:plasma membrane"/>
    <property type="evidence" value="ECO:0007669"/>
    <property type="project" value="UniProtKB-SubCell"/>
</dbReference>
<dbReference type="GO" id="GO:0005921">
    <property type="term" value="C:gap junction"/>
    <property type="evidence" value="ECO:0007669"/>
    <property type="project" value="UniProtKB-UniRule"/>
</dbReference>
<dbReference type="OrthoDB" id="5867527at2759"/>
<reference evidence="11" key="1">
    <citation type="submission" date="2025-08" db="UniProtKB">
        <authorList>
            <consortium name="RefSeq"/>
        </authorList>
    </citation>
    <scope>IDENTIFICATION</scope>
    <source>
        <tissue evidence="11">Gonads</tissue>
    </source>
</reference>
<evidence type="ECO:0000256" key="5">
    <source>
        <dbReference type="ARBA" id="ARBA00022989"/>
    </source>
</evidence>
<accession>A0A1S3J3X1</accession>
<dbReference type="PANTHER" id="PTHR11893:SF36">
    <property type="entry name" value="INNEXIN-5"/>
    <property type="match status" value="1"/>
</dbReference>
<keyword evidence="2 9" id="KW-0813">Transport</keyword>
<evidence type="ECO:0000256" key="6">
    <source>
        <dbReference type="ARBA" id="ARBA00023065"/>
    </source>
</evidence>
<keyword evidence="6 9" id="KW-0406">Ion transport</keyword>
<evidence type="ECO:0000256" key="4">
    <source>
        <dbReference type="ARBA" id="ARBA00022692"/>
    </source>
</evidence>
<name>A0A1S3J3X1_LINAN</name>
<comment type="caution">
    <text evidence="9">Lacks conserved residue(s) required for the propagation of feature annotation.</text>
</comment>
<evidence type="ECO:0000256" key="2">
    <source>
        <dbReference type="ARBA" id="ARBA00022448"/>
    </source>
</evidence>
<evidence type="ECO:0000256" key="3">
    <source>
        <dbReference type="ARBA" id="ARBA00022475"/>
    </source>
</evidence>
<dbReference type="KEGG" id="lak:106169871"/>
<feature type="non-terminal residue" evidence="11">
    <location>
        <position position="210"/>
    </location>
</feature>
<sequence length="210" mass="24625">MLNLVDILSGANGFWKGLRSDDDFYDRLSHRYTALIFMVFAVLLSTKQYVGDAIVCWVPGHFSGSYTKYADNYCWIKNTYYMPFQERIPDPDLPRAHINYYQWVTIVLLLQSLLFYVPTIFWRLMSGSTGIDAHLMVQSLNTQANLNPENRKGVMKFLVRHMERYCNSSRDYQKGVWSNVRQGCAKYCLAIGKRYGNYLITLFLFCKFLY</sequence>
<evidence type="ECO:0000256" key="9">
    <source>
        <dbReference type="RuleBase" id="RU010713"/>
    </source>
</evidence>
<feature type="transmembrane region" description="Helical" evidence="9">
    <location>
        <begin position="100"/>
        <end position="122"/>
    </location>
</feature>
<comment type="subcellular location">
    <subcellularLocation>
        <location evidence="1 9">Cell membrane</location>
        <topology evidence="1 9">Multi-pass membrane protein</topology>
    </subcellularLocation>
</comment>
<keyword evidence="4 9" id="KW-0812">Transmembrane</keyword>
<dbReference type="GO" id="GO:0034220">
    <property type="term" value="P:monoatomic ion transmembrane transport"/>
    <property type="evidence" value="ECO:0007669"/>
    <property type="project" value="UniProtKB-KW"/>
</dbReference>
<organism evidence="10 11">
    <name type="scientific">Lingula anatina</name>
    <name type="common">Brachiopod</name>
    <name type="synonym">Lingula unguis</name>
    <dbReference type="NCBI Taxonomy" id="7574"/>
    <lineage>
        <taxon>Eukaryota</taxon>
        <taxon>Metazoa</taxon>
        <taxon>Spiralia</taxon>
        <taxon>Lophotrochozoa</taxon>
        <taxon>Brachiopoda</taxon>
        <taxon>Linguliformea</taxon>
        <taxon>Lingulata</taxon>
        <taxon>Lingulida</taxon>
        <taxon>Linguloidea</taxon>
        <taxon>Lingulidae</taxon>
        <taxon>Lingula</taxon>
    </lineage>
</organism>
<evidence type="ECO:0000313" key="10">
    <source>
        <dbReference type="Proteomes" id="UP000085678"/>
    </source>
</evidence>
<gene>
    <name evidence="11" type="primary">LOC106169871</name>
    <name evidence="9" type="synonym">inx</name>
</gene>
<comment type="similarity">
    <text evidence="9">Belongs to the pannexin family.</text>
</comment>
<evidence type="ECO:0000256" key="1">
    <source>
        <dbReference type="ARBA" id="ARBA00004651"/>
    </source>
</evidence>
<dbReference type="InterPro" id="IPR000990">
    <property type="entry name" value="Innexin"/>
</dbReference>
<keyword evidence="7 9" id="KW-0472">Membrane</keyword>
<comment type="function">
    <text evidence="9">Structural component of the gap junctions.</text>
</comment>
<evidence type="ECO:0000313" key="11">
    <source>
        <dbReference type="RefSeq" id="XP_013404963.1"/>
    </source>
</evidence>
<dbReference type="AlphaFoldDB" id="A0A1S3J3X1"/>
<keyword evidence="5 9" id="KW-1133">Transmembrane helix</keyword>
<evidence type="ECO:0000256" key="8">
    <source>
        <dbReference type="ARBA" id="ARBA00023303"/>
    </source>
</evidence>
<dbReference type="GeneID" id="106169871"/>
<dbReference type="RefSeq" id="XP_013404963.1">
    <property type="nucleotide sequence ID" value="XM_013549509.1"/>
</dbReference>
<feature type="transmembrane region" description="Helical" evidence="9">
    <location>
        <begin position="32"/>
        <end position="50"/>
    </location>
</feature>
<keyword evidence="3" id="KW-1003">Cell membrane</keyword>
<dbReference type="Pfam" id="PF00876">
    <property type="entry name" value="Innexin"/>
    <property type="match status" value="1"/>
</dbReference>
<dbReference type="InParanoid" id="A0A1S3J3X1"/>
<keyword evidence="8 9" id="KW-0407">Ion channel</keyword>
<dbReference type="PROSITE" id="PS51013">
    <property type="entry name" value="PANNEXIN"/>
    <property type="match status" value="1"/>
</dbReference>
<dbReference type="PRINTS" id="PR01262">
    <property type="entry name" value="INNEXIN"/>
</dbReference>
<keyword evidence="10" id="KW-1185">Reference proteome</keyword>
<dbReference type="Proteomes" id="UP000085678">
    <property type="component" value="Unplaced"/>
</dbReference>
<evidence type="ECO:0000256" key="7">
    <source>
        <dbReference type="ARBA" id="ARBA00023136"/>
    </source>
</evidence>
<dbReference type="PANTHER" id="PTHR11893">
    <property type="entry name" value="INNEXIN"/>
    <property type="match status" value="1"/>
</dbReference>
<proteinExistence type="inferred from homology"/>
<dbReference type="STRING" id="7574.A0A1S3J3X1"/>